<dbReference type="CDD" id="cd00087">
    <property type="entry name" value="FReD"/>
    <property type="match status" value="1"/>
</dbReference>
<dbReference type="InterPro" id="IPR050373">
    <property type="entry name" value="Fibrinogen_C-term_domain"/>
</dbReference>
<dbReference type="Proteomes" id="UP000504633">
    <property type="component" value="Unplaced"/>
</dbReference>
<name>A0A6J2SN17_DROHY</name>
<dbReference type="SUPFAM" id="SSF56496">
    <property type="entry name" value="Fibrinogen C-terminal domain-like"/>
    <property type="match status" value="1"/>
</dbReference>
<dbReference type="Gene3D" id="3.90.215.10">
    <property type="entry name" value="Gamma Fibrinogen, chain A, domain 1"/>
    <property type="match status" value="1"/>
</dbReference>
<dbReference type="InterPro" id="IPR014716">
    <property type="entry name" value="Fibrinogen_a/b/g_C_1"/>
</dbReference>
<dbReference type="KEGG" id="dhe:111600559"/>
<protein>
    <submittedName>
        <fullName evidence="5">Ficolin-1-like isoform X1</fullName>
    </submittedName>
</protein>
<dbReference type="Pfam" id="PF00147">
    <property type="entry name" value="Fibrinogen_C"/>
    <property type="match status" value="1"/>
</dbReference>
<gene>
    <name evidence="5" type="primary">LOC111600559</name>
</gene>
<keyword evidence="2" id="KW-0732">Signal</keyword>
<dbReference type="OrthoDB" id="6145874at2759"/>
<evidence type="ECO:0000256" key="1">
    <source>
        <dbReference type="ARBA" id="ARBA00023157"/>
    </source>
</evidence>
<dbReference type="GeneID" id="111600559"/>
<reference evidence="5" key="1">
    <citation type="submission" date="2025-08" db="UniProtKB">
        <authorList>
            <consortium name="RefSeq"/>
        </authorList>
    </citation>
    <scope>IDENTIFICATION</scope>
    <source>
        <strain evidence="5">15085-1641.00</strain>
        <tissue evidence="5">Whole body</tissue>
    </source>
</reference>
<dbReference type="InterPro" id="IPR036056">
    <property type="entry name" value="Fibrinogen-like_C"/>
</dbReference>
<dbReference type="InterPro" id="IPR002181">
    <property type="entry name" value="Fibrinogen_a/b/g_C_dom"/>
</dbReference>
<feature type="domain" description="Fibrinogen C-terminal" evidence="3">
    <location>
        <begin position="94"/>
        <end position="304"/>
    </location>
</feature>
<dbReference type="PROSITE" id="PS00514">
    <property type="entry name" value="FIBRINOGEN_C_1"/>
    <property type="match status" value="1"/>
</dbReference>
<organism evidence="4 5">
    <name type="scientific">Drosophila hydei</name>
    <name type="common">Fruit fly</name>
    <dbReference type="NCBI Taxonomy" id="7224"/>
    <lineage>
        <taxon>Eukaryota</taxon>
        <taxon>Metazoa</taxon>
        <taxon>Ecdysozoa</taxon>
        <taxon>Arthropoda</taxon>
        <taxon>Hexapoda</taxon>
        <taxon>Insecta</taxon>
        <taxon>Pterygota</taxon>
        <taxon>Neoptera</taxon>
        <taxon>Endopterygota</taxon>
        <taxon>Diptera</taxon>
        <taxon>Brachycera</taxon>
        <taxon>Muscomorpha</taxon>
        <taxon>Ephydroidea</taxon>
        <taxon>Drosophilidae</taxon>
        <taxon>Drosophila</taxon>
    </lineage>
</organism>
<evidence type="ECO:0000256" key="2">
    <source>
        <dbReference type="SAM" id="SignalP"/>
    </source>
</evidence>
<dbReference type="PROSITE" id="PS51406">
    <property type="entry name" value="FIBRINOGEN_C_2"/>
    <property type="match status" value="1"/>
</dbReference>
<keyword evidence="1" id="KW-1015">Disulfide bond</keyword>
<sequence length="304" mass="34672">MCIFRIMLLIFGVILSGLLNGIEATAFINVSSSVDSRCRNYIDDIVRHLQQPLISLQAEIIQMQQLKESFKHFLDSLTISNIEKANIQFTTETEMSQNITNSCLGKSTGIYKIKVPGLNPFPVSCDSTLITSGWTVIQRRIDGSVSFNRKWEVYRSGFGNLNGDFFLGLEKIHLLTISQKHELYIYLKDFNGEDRYARYSHFLVGPNEDNFKLISLGDYSGNGGDSMAAHLHMEFSTPDADHDNHKSLHCAEWITAGWWYNSCTQSDLNGLYKLPESESQTFGINWFTWHAKTLKFVQMMIRPV</sequence>
<evidence type="ECO:0000259" key="3">
    <source>
        <dbReference type="PROSITE" id="PS51406"/>
    </source>
</evidence>
<evidence type="ECO:0000313" key="5">
    <source>
        <dbReference type="RefSeq" id="XP_030079098.1"/>
    </source>
</evidence>
<dbReference type="GO" id="GO:0005615">
    <property type="term" value="C:extracellular space"/>
    <property type="evidence" value="ECO:0007669"/>
    <property type="project" value="TreeGrafter"/>
</dbReference>
<dbReference type="PANTHER" id="PTHR19143">
    <property type="entry name" value="FIBRINOGEN/TENASCIN/ANGIOPOEITIN"/>
    <property type="match status" value="1"/>
</dbReference>
<dbReference type="AlphaFoldDB" id="A0A6J2SN17"/>
<dbReference type="SMART" id="SM00186">
    <property type="entry name" value="FBG"/>
    <property type="match status" value="1"/>
</dbReference>
<accession>A0A6J2SN17</accession>
<dbReference type="InterPro" id="IPR020837">
    <property type="entry name" value="Fibrinogen_CS"/>
</dbReference>
<keyword evidence="4" id="KW-1185">Reference proteome</keyword>
<proteinExistence type="predicted"/>
<evidence type="ECO:0000313" key="4">
    <source>
        <dbReference type="Proteomes" id="UP000504633"/>
    </source>
</evidence>
<dbReference type="RefSeq" id="XP_030079098.1">
    <property type="nucleotide sequence ID" value="XM_030223238.1"/>
</dbReference>
<dbReference type="PANTHER" id="PTHR19143:SF327">
    <property type="entry name" value="FI21813P1-RELATED"/>
    <property type="match status" value="1"/>
</dbReference>
<feature type="chain" id="PRO_5026916071" evidence="2">
    <location>
        <begin position="25"/>
        <end position="304"/>
    </location>
</feature>
<feature type="signal peptide" evidence="2">
    <location>
        <begin position="1"/>
        <end position="24"/>
    </location>
</feature>